<organism evidence="1 2">
    <name type="scientific">Acorus calamus</name>
    <name type="common">Sweet flag</name>
    <dbReference type="NCBI Taxonomy" id="4465"/>
    <lineage>
        <taxon>Eukaryota</taxon>
        <taxon>Viridiplantae</taxon>
        <taxon>Streptophyta</taxon>
        <taxon>Embryophyta</taxon>
        <taxon>Tracheophyta</taxon>
        <taxon>Spermatophyta</taxon>
        <taxon>Magnoliopsida</taxon>
        <taxon>Liliopsida</taxon>
        <taxon>Acoraceae</taxon>
        <taxon>Acorus</taxon>
    </lineage>
</organism>
<protein>
    <submittedName>
        <fullName evidence="1">Uncharacterized protein</fullName>
    </submittedName>
</protein>
<dbReference type="Proteomes" id="UP001180020">
    <property type="component" value="Unassembled WGS sequence"/>
</dbReference>
<dbReference type="AlphaFoldDB" id="A0AAV9FLH5"/>
<evidence type="ECO:0000313" key="1">
    <source>
        <dbReference type="EMBL" id="KAK1326099.1"/>
    </source>
</evidence>
<dbReference type="EMBL" id="JAUJYO010000001">
    <property type="protein sequence ID" value="KAK1326099.1"/>
    <property type="molecule type" value="Genomic_DNA"/>
</dbReference>
<gene>
    <name evidence="1" type="ORF">QJS10_CPA01g01856</name>
</gene>
<accession>A0AAV9FLH5</accession>
<evidence type="ECO:0000313" key="2">
    <source>
        <dbReference type="Proteomes" id="UP001180020"/>
    </source>
</evidence>
<sequence length="156" mass="18135">MDLAKTRIFGRQTSVFSHSHDGGGRIWLLHETFMGTLQAAWGISVSGTTMFRLTKKLQHTKSVLKEWNRVQFGHVQDTVNSSRHTLQQIQLGLQNDPLHQSLMMAEKEERRRYEEALAREQEIMSQKARMSRLQEGDKISKYFYAQFAARKSHNTL</sequence>
<reference evidence="1" key="2">
    <citation type="submission" date="2023-06" db="EMBL/GenBank/DDBJ databases">
        <authorList>
            <person name="Ma L."/>
            <person name="Liu K.-W."/>
            <person name="Li Z."/>
            <person name="Hsiao Y.-Y."/>
            <person name="Qi Y."/>
            <person name="Fu T."/>
            <person name="Tang G."/>
            <person name="Zhang D."/>
            <person name="Sun W.-H."/>
            <person name="Liu D.-K."/>
            <person name="Li Y."/>
            <person name="Chen G.-Z."/>
            <person name="Liu X.-D."/>
            <person name="Liao X.-Y."/>
            <person name="Jiang Y.-T."/>
            <person name="Yu X."/>
            <person name="Hao Y."/>
            <person name="Huang J."/>
            <person name="Zhao X.-W."/>
            <person name="Ke S."/>
            <person name="Chen Y.-Y."/>
            <person name="Wu W.-L."/>
            <person name="Hsu J.-L."/>
            <person name="Lin Y.-F."/>
            <person name="Huang M.-D."/>
            <person name="Li C.-Y."/>
            <person name="Huang L."/>
            <person name="Wang Z.-W."/>
            <person name="Zhao X."/>
            <person name="Zhong W.-Y."/>
            <person name="Peng D.-H."/>
            <person name="Ahmad S."/>
            <person name="Lan S."/>
            <person name="Zhang J.-S."/>
            <person name="Tsai W.-C."/>
            <person name="Van De Peer Y."/>
            <person name="Liu Z.-J."/>
        </authorList>
    </citation>
    <scope>NUCLEOTIDE SEQUENCE</scope>
    <source>
        <strain evidence="1">CP</strain>
        <tissue evidence="1">Leaves</tissue>
    </source>
</reference>
<keyword evidence="2" id="KW-1185">Reference proteome</keyword>
<proteinExistence type="predicted"/>
<reference evidence="1" key="1">
    <citation type="journal article" date="2023" name="Nat. Commun.">
        <title>Diploid and tetraploid genomes of Acorus and the evolution of monocots.</title>
        <authorList>
            <person name="Ma L."/>
            <person name="Liu K.W."/>
            <person name="Li Z."/>
            <person name="Hsiao Y.Y."/>
            <person name="Qi Y."/>
            <person name="Fu T."/>
            <person name="Tang G.D."/>
            <person name="Zhang D."/>
            <person name="Sun W.H."/>
            <person name="Liu D.K."/>
            <person name="Li Y."/>
            <person name="Chen G.Z."/>
            <person name="Liu X.D."/>
            <person name="Liao X.Y."/>
            <person name="Jiang Y.T."/>
            <person name="Yu X."/>
            <person name="Hao Y."/>
            <person name="Huang J."/>
            <person name="Zhao X.W."/>
            <person name="Ke S."/>
            <person name="Chen Y.Y."/>
            <person name="Wu W.L."/>
            <person name="Hsu J.L."/>
            <person name="Lin Y.F."/>
            <person name="Huang M.D."/>
            <person name="Li C.Y."/>
            <person name="Huang L."/>
            <person name="Wang Z.W."/>
            <person name="Zhao X."/>
            <person name="Zhong W.Y."/>
            <person name="Peng D.H."/>
            <person name="Ahmad S."/>
            <person name="Lan S."/>
            <person name="Zhang J.S."/>
            <person name="Tsai W.C."/>
            <person name="Van de Peer Y."/>
            <person name="Liu Z.J."/>
        </authorList>
    </citation>
    <scope>NUCLEOTIDE SEQUENCE</scope>
    <source>
        <strain evidence="1">CP</strain>
    </source>
</reference>
<name>A0AAV9FLH5_ACOCL</name>
<comment type="caution">
    <text evidence="1">The sequence shown here is derived from an EMBL/GenBank/DDBJ whole genome shotgun (WGS) entry which is preliminary data.</text>
</comment>